<keyword evidence="3" id="KW-1185">Reference proteome</keyword>
<name>A0A4Y9XLD0_9AGAM</name>
<protein>
    <submittedName>
        <fullName evidence="2">Uncharacterized protein</fullName>
    </submittedName>
</protein>
<sequence>MRPSRRVLSSFKLPPVVVPTARPCPRLCPSTHLTSPQLQLAAMPRRAKRPSLPSLTDASSSSSSSSLPPPPIDEQQQQHQSKADEEHPHWPPTDPREENAAEKQTRLECERAAKAVSDEIDRAIEHDRQERKKLTSEVK</sequence>
<feature type="compositionally biased region" description="Basic and acidic residues" evidence="1">
    <location>
        <begin position="81"/>
        <end position="139"/>
    </location>
</feature>
<accession>A0A4Y9XLD0</accession>
<gene>
    <name evidence="2" type="ORF">EVG20_g11169</name>
</gene>
<dbReference type="Proteomes" id="UP000298327">
    <property type="component" value="Unassembled WGS sequence"/>
</dbReference>
<organism evidence="2 3">
    <name type="scientific">Dentipellis fragilis</name>
    <dbReference type="NCBI Taxonomy" id="205917"/>
    <lineage>
        <taxon>Eukaryota</taxon>
        <taxon>Fungi</taxon>
        <taxon>Dikarya</taxon>
        <taxon>Basidiomycota</taxon>
        <taxon>Agaricomycotina</taxon>
        <taxon>Agaricomycetes</taxon>
        <taxon>Russulales</taxon>
        <taxon>Hericiaceae</taxon>
        <taxon>Dentipellis</taxon>
    </lineage>
</organism>
<feature type="non-terminal residue" evidence="2">
    <location>
        <position position="139"/>
    </location>
</feature>
<evidence type="ECO:0000313" key="3">
    <source>
        <dbReference type="Proteomes" id="UP000298327"/>
    </source>
</evidence>
<dbReference type="AlphaFoldDB" id="A0A4Y9XLD0"/>
<evidence type="ECO:0000313" key="2">
    <source>
        <dbReference type="EMBL" id="TFY51094.1"/>
    </source>
</evidence>
<feature type="compositionally biased region" description="Low complexity" evidence="1">
    <location>
        <begin position="50"/>
        <end position="66"/>
    </location>
</feature>
<comment type="caution">
    <text evidence="2">The sequence shown here is derived from an EMBL/GenBank/DDBJ whole genome shotgun (WGS) entry which is preliminary data.</text>
</comment>
<evidence type="ECO:0000256" key="1">
    <source>
        <dbReference type="SAM" id="MobiDB-lite"/>
    </source>
</evidence>
<feature type="region of interest" description="Disordered" evidence="1">
    <location>
        <begin position="1"/>
        <end position="139"/>
    </location>
</feature>
<dbReference type="EMBL" id="SEOQ01001613">
    <property type="protein sequence ID" value="TFY51094.1"/>
    <property type="molecule type" value="Genomic_DNA"/>
</dbReference>
<reference evidence="2 3" key="1">
    <citation type="submission" date="2019-02" db="EMBL/GenBank/DDBJ databases">
        <title>Genome sequencing of the rare red list fungi Dentipellis fragilis.</title>
        <authorList>
            <person name="Buettner E."/>
            <person name="Kellner H."/>
        </authorList>
    </citation>
    <scope>NUCLEOTIDE SEQUENCE [LARGE SCALE GENOMIC DNA]</scope>
    <source>
        <strain evidence="2 3">DSM 105465</strain>
    </source>
</reference>
<proteinExistence type="predicted"/>